<dbReference type="PROSITE" id="PS51257">
    <property type="entry name" value="PROKAR_LIPOPROTEIN"/>
    <property type="match status" value="1"/>
</dbReference>
<reference evidence="3" key="2">
    <citation type="submission" date="2012-04" db="EMBL/GenBank/DDBJ databases">
        <title>Complete genome sequence of Providencia stuartii clinical isolate MRSN 2154.</title>
        <authorList>
            <person name="Clifford R.J."/>
            <person name="Hang J."/>
            <person name="Riley M.C."/>
            <person name="Onmus-Leone F."/>
            <person name="Kuschner R.A."/>
            <person name="Lesho E.P."/>
            <person name="Waterman P.E."/>
        </authorList>
    </citation>
    <scope>NUCLEOTIDE SEQUENCE [LARGE SCALE GENOMIC DNA]</scope>
    <source>
        <strain evidence="3">MRSN 2154</strain>
    </source>
</reference>
<dbReference type="AlphaFoldDB" id="A0A140SSP7"/>
<evidence type="ECO:0000313" key="3">
    <source>
        <dbReference type="Proteomes" id="UP000005012"/>
    </source>
</evidence>
<dbReference type="PATRIC" id="fig|1157951.4.peg.3518"/>
<name>A0A140SSP7_PROSM</name>
<protein>
    <recommendedName>
        <fullName evidence="4">Lipoprotein</fullName>
    </recommendedName>
</protein>
<dbReference type="RefSeq" id="WP_014657981.1">
    <property type="nucleotide sequence ID" value="NC_017731.1"/>
</dbReference>
<dbReference type="GeneID" id="93519967"/>
<feature type="chain" id="PRO_5007305063" description="Lipoprotein" evidence="1">
    <location>
        <begin position="19"/>
        <end position="222"/>
    </location>
</feature>
<dbReference type="KEGG" id="psi:S70_17535"/>
<dbReference type="EMBL" id="CP003488">
    <property type="protein sequence ID" value="AFH95317.1"/>
    <property type="molecule type" value="Genomic_DNA"/>
</dbReference>
<dbReference type="OrthoDB" id="1419830at2"/>
<reference evidence="2 3" key="1">
    <citation type="journal article" date="2012" name="J. Bacteriol.">
        <title>Complete Genome Sequence of Providencia stuartii Clinical Isolate MRSN 2154.</title>
        <authorList>
            <person name="Clifford R.J."/>
            <person name="Hang J."/>
            <person name="Riley M.C."/>
            <person name="Onmus-Leone F."/>
            <person name="Kuschner R.A."/>
            <person name="Lesho E.P."/>
            <person name="Waterman P.E."/>
        </authorList>
    </citation>
    <scope>NUCLEOTIDE SEQUENCE [LARGE SCALE GENOMIC DNA]</scope>
    <source>
        <strain evidence="2 3">MRSN 2154</strain>
    </source>
</reference>
<evidence type="ECO:0000256" key="1">
    <source>
        <dbReference type="SAM" id="SignalP"/>
    </source>
</evidence>
<evidence type="ECO:0008006" key="4">
    <source>
        <dbReference type="Google" id="ProtNLM"/>
    </source>
</evidence>
<accession>A0A140SSP7</accession>
<proteinExistence type="predicted"/>
<gene>
    <name evidence="2" type="ordered locus">S70_17535</name>
</gene>
<sequence length="222" mass="24322">MRKLSVLCVCMVALSGCAVTEYNYTPSSHKVSEPKIGTVNTISIGQPLVRDGVISEIDGIKVLDSTQIDLAYKVTPGTFKKVGESDKGDFYMPTNTNDSGSVVVEVIGQPWTSLLVKKESHELCVVTEFNVFICSDKAKFDKVKLSNPAGNSFEEALIFNGKNGDSVNIGYRQIGSNIENQGFNNDIQYDLKKSNIISYKGAKIKVLDSSEQSITYEVLSHF</sequence>
<feature type="signal peptide" evidence="1">
    <location>
        <begin position="1"/>
        <end position="18"/>
    </location>
</feature>
<evidence type="ECO:0000313" key="2">
    <source>
        <dbReference type="EMBL" id="AFH95317.1"/>
    </source>
</evidence>
<dbReference type="HOGENOM" id="CLU_106292_0_0_6"/>
<keyword evidence="1" id="KW-0732">Signal</keyword>
<organism evidence="2 3">
    <name type="scientific">Providencia stuartii (strain MRSN 2154)</name>
    <dbReference type="NCBI Taxonomy" id="1157951"/>
    <lineage>
        <taxon>Bacteria</taxon>
        <taxon>Pseudomonadati</taxon>
        <taxon>Pseudomonadota</taxon>
        <taxon>Gammaproteobacteria</taxon>
        <taxon>Enterobacterales</taxon>
        <taxon>Morganellaceae</taxon>
        <taxon>Providencia</taxon>
    </lineage>
</organism>
<dbReference type="Proteomes" id="UP000005012">
    <property type="component" value="Chromosome"/>
</dbReference>